<dbReference type="GO" id="GO:0016491">
    <property type="term" value="F:oxidoreductase activity"/>
    <property type="evidence" value="ECO:0007669"/>
    <property type="project" value="UniProtKB-KW"/>
</dbReference>
<dbReference type="InterPro" id="IPR036188">
    <property type="entry name" value="FAD/NAD-bd_sf"/>
</dbReference>
<evidence type="ECO:0000313" key="4">
    <source>
        <dbReference type="Proteomes" id="UP000277766"/>
    </source>
</evidence>
<sequence length="295" mass="30966">MIAVVGAGLIGSAVAWQLTQAGAEVLVLDAGRAGAAWKAGAGMLSPQGERLAGTPLEQDAQTSLSLWPEFAHRLSKGAGWTVPLTFGVEHLQPDRSVYVCPHEARTCPPLVVAAARTGLNLRCAEVQRLLPVRGGVRVCTSEGEFCADQVVLACGVWTRAFGVKVAAVRGQAVLLQTQPGAPARFAPPGGGHARYGLGRPDGLYIGATARATDSHRPSVRERGWLLGVASELFADQAWPQCWARDLVGLRPVNPFGPPLVAPHPTLPRVTVATGHGRHGALLAPLTARRVAELVL</sequence>
<dbReference type="Proteomes" id="UP000277766">
    <property type="component" value="Unassembled WGS sequence"/>
</dbReference>
<feature type="domain" description="FAD dependent oxidoreductase" evidence="2">
    <location>
        <begin position="102"/>
        <end position="293"/>
    </location>
</feature>
<dbReference type="SUPFAM" id="SSF51905">
    <property type="entry name" value="FAD/NAD(P)-binding domain"/>
    <property type="match status" value="1"/>
</dbReference>
<evidence type="ECO:0000313" key="3">
    <source>
        <dbReference type="EMBL" id="RTR25502.1"/>
    </source>
</evidence>
<organism evidence="3 4">
    <name type="scientific">Deinococcus radiophilus</name>
    <dbReference type="NCBI Taxonomy" id="32062"/>
    <lineage>
        <taxon>Bacteria</taxon>
        <taxon>Thermotogati</taxon>
        <taxon>Deinococcota</taxon>
        <taxon>Deinococci</taxon>
        <taxon>Deinococcales</taxon>
        <taxon>Deinococcaceae</taxon>
        <taxon>Deinococcus</taxon>
    </lineage>
</organism>
<proteinExistence type="predicted"/>
<comment type="caution">
    <text evidence="3">The sequence shown here is derived from an EMBL/GenBank/DDBJ whole genome shotgun (WGS) entry which is preliminary data.</text>
</comment>
<evidence type="ECO:0000256" key="1">
    <source>
        <dbReference type="ARBA" id="ARBA00023002"/>
    </source>
</evidence>
<feature type="domain" description="FAD dependent oxidoreductase" evidence="2">
    <location>
        <begin position="2"/>
        <end position="76"/>
    </location>
</feature>
<gene>
    <name evidence="3" type="ORF">EJ104_10640</name>
</gene>
<dbReference type="OrthoDB" id="9794226at2"/>
<dbReference type="GO" id="GO:0005737">
    <property type="term" value="C:cytoplasm"/>
    <property type="evidence" value="ECO:0007669"/>
    <property type="project" value="TreeGrafter"/>
</dbReference>
<reference evidence="3 4" key="1">
    <citation type="submission" date="2018-12" db="EMBL/GenBank/DDBJ databases">
        <title>Deinococcus radiophilus ATCC 27603 genome sequencing and assembly.</title>
        <authorList>
            <person name="Maclea K.S."/>
            <person name="Maynard C.R."/>
        </authorList>
    </citation>
    <scope>NUCLEOTIDE SEQUENCE [LARGE SCALE GENOMIC DNA]</scope>
    <source>
        <strain evidence="3 4">ATCC 27603</strain>
    </source>
</reference>
<dbReference type="Gene3D" id="3.30.9.10">
    <property type="entry name" value="D-Amino Acid Oxidase, subunit A, domain 2"/>
    <property type="match status" value="1"/>
</dbReference>
<dbReference type="Pfam" id="PF01266">
    <property type="entry name" value="DAO"/>
    <property type="match status" value="2"/>
</dbReference>
<keyword evidence="4" id="KW-1185">Reference proteome</keyword>
<dbReference type="Gene3D" id="3.50.50.60">
    <property type="entry name" value="FAD/NAD(P)-binding domain"/>
    <property type="match status" value="2"/>
</dbReference>
<dbReference type="AlphaFoldDB" id="A0A431VQK7"/>
<evidence type="ECO:0000259" key="2">
    <source>
        <dbReference type="Pfam" id="PF01266"/>
    </source>
</evidence>
<dbReference type="InterPro" id="IPR006076">
    <property type="entry name" value="FAD-dep_OxRdtase"/>
</dbReference>
<keyword evidence="1" id="KW-0560">Oxidoreductase</keyword>
<name>A0A431VQK7_9DEIO</name>
<protein>
    <submittedName>
        <fullName evidence="3">FAD-binding oxidoreductase</fullName>
    </submittedName>
</protein>
<dbReference type="PANTHER" id="PTHR13847:SF289">
    <property type="entry name" value="GLYCINE OXIDASE"/>
    <property type="match status" value="1"/>
</dbReference>
<dbReference type="EMBL" id="RXPE01000026">
    <property type="protein sequence ID" value="RTR25502.1"/>
    <property type="molecule type" value="Genomic_DNA"/>
</dbReference>
<accession>A0A431VQK7</accession>
<dbReference type="PANTHER" id="PTHR13847">
    <property type="entry name" value="SARCOSINE DEHYDROGENASE-RELATED"/>
    <property type="match status" value="1"/>
</dbReference>